<proteinExistence type="predicted"/>
<evidence type="ECO:0000313" key="2">
    <source>
        <dbReference type="EMBL" id="OMD14113.1"/>
    </source>
</evidence>
<organism evidence="2 3">
    <name type="scientific">Paenibacillus odorifer</name>
    <dbReference type="NCBI Taxonomy" id="189426"/>
    <lineage>
        <taxon>Bacteria</taxon>
        <taxon>Bacillati</taxon>
        <taxon>Bacillota</taxon>
        <taxon>Bacilli</taxon>
        <taxon>Bacillales</taxon>
        <taxon>Paenibacillaceae</taxon>
        <taxon>Paenibacillus</taxon>
    </lineage>
</organism>
<evidence type="ECO:0000256" key="1">
    <source>
        <dbReference type="SAM" id="MobiDB-lite"/>
    </source>
</evidence>
<evidence type="ECO:0000313" key="3">
    <source>
        <dbReference type="Proteomes" id="UP000187158"/>
    </source>
</evidence>
<accession>A0ABX3GIQ7</accession>
<reference evidence="2 3" key="1">
    <citation type="submission" date="2016-11" db="EMBL/GenBank/DDBJ databases">
        <title>Paenibacillus species isolates.</title>
        <authorList>
            <person name="Beno S.M."/>
        </authorList>
    </citation>
    <scope>NUCLEOTIDE SEQUENCE [LARGE SCALE GENOMIC DNA]</scope>
    <source>
        <strain evidence="2 3">FSL H7-0433</strain>
    </source>
</reference>
<sequence>MVFGILFVGVAVFIIIQAVIRNGSSSNKSTFDRNRQNDAANMSFMAASHPDLLDPNHSNHSNHSNHHHNHHGDHSHHHSGPDSGGHSWGGDGGHSGGGDFGGGGDAGGGGCD</sequence>
<feature type="compositionally biased region" description="Basic residues" evidence="1">
    <location>
        <begin position="63"/>
        <end position="78"/>
    </location>
</feature>
<feature type="region of interest" description="Disordered" evidence="1">
    <location>
        <begin position="24"/>
        <end position="112"/>
    </location>
</feature>
<name>A0ABX3GIQ7_9BACL</name>
<keyword evidence="3" id="KW-1185">Reference proteome</keyword>
<protein>
    <submittedName>
        <fullName evidence="2">Uncharacterized protein</fullName>
    </submittedName>
</protein>
<comment type="caution">
    <text evidence="2">The sequence shown here is derived from an EMBL/GenBank/DDBJ whole genome shotgun (WGS) entry which is preliminary data.</text>
</comment>
<dbReference type="EMBL" id="MPVP01000308">
    <property type="protein sequence ID" value="OMD14113.1"/>
    <property type="molecule type" value="Genomic_DNA"/>
</dbReference>
<feature type="compositionally biased region" description="Gly residues" evidence="1">
    <location>
        <begin position="82"/>
        <end position="112"/>
    </location>
</feature>
<dbReference type="RefSeq" id="WP_076220329.1">
    <property type="nucleotide sequence ID" value="NZ_MPTJ01000035.1"/>
</dbReference>
<gene>
    <name evidence="2" type="ORF">BSO21_27875</name>
</gene>
<dbReference type="Proteomes" id="UP000187158">
    <property type="component" value="Unassembled WGS sequence"/>
</dbReference>